<dbReference type="PANTHER" id="PTHR43135">
    <property type="entry name" value="ALPHA-D-RIBOSE 1-METHYLPHOSPHONATE 5-TRIPHOSPHATE DIPHOSPHATASE"/>
    <property type="match status" value="1"/>
</dbReference>
<protein>
    <recommendedName>
        <fullName evidence="3">Amidohydrolase-related domain-containing protein</fullName>
    </recommendedName>
</protein>
<evidence type="ECO:0000313" key="2">
    <source>
        <dbReference type="Proteomes" id="UP000782519"/>
    </source>
</evidence>
<dbReference type="Gene3D" id="2.30.40.10">
    <property type="entry name" value="Urease, subunit C, domain 1"/>
    <property type="match status" value="1"/>
</dbReference>
<reference evidence="1" key="1">
    <citation type="submission" date="2020-07" db="EMBL/GenBank/DDBJ databases">
        <title>Huge and variable diversity of episymbiotic CPR bacteria and DPANN archaea in groundwater ecosystems.</title>
        <authorList>
            <person name="He C.Y."/>
            <person name="Keren R."/>
            <person name="Whittaker M."/>
            <person name="Farag I.F."/>
            <person name="Doudna J."/>
            <person name="Cate J.H.D."/>
            <person name="Banfield J.F."/>
        </authorList>
    </citation>
    <scope>NUCLEOTIDE SEQUENCE</scope>
    <source>
        <strain evidence="1">NC_groundwater_1818_Pr3_B-0.1um_66_35</strain>
    </source>
</reference>
<name>A0A933VTN5_RHOPL</name>
<dbReference type="AlphaFoldDB" id="A0A933VTN5"/>
<accession>A0A933VTN5</accession>
<comment type="caution">
    <text evidence="1">The sequence shown here is derived from an EMBL/GenBank/DDBJ whole genome shotgun (WGS) entry which is preliminary data.</text>
</comment>
<evidence type="ECO:0000313" key="1">
    <source>
        <dbReference type="EMBL" id="MBI5128914.1"/>
    </source>
</evidence>
<dbReference type="InterPro" id="IPR011059">
    <property type="entry name" value="Metal-dep_hydrolase_composite"/>
</dbReference>
<dbReference type="InterPro" id="IPR051781">
    <property type="entry name" value="Metallo-dep_Hydrolase"/>
</dbReference>
<dbReference type="PANTHER" id="PTHR43135:SF3">
    <property type="entry name" value="ALPHA-D-RIBOSE 1-METHYLPHOSPHONATE 5-TRIPHOSPHATE DIPHOSPHATASE"/>
    <property type="match status" value="1"/>
</dbReference>
<proteinExistence type="predicted"/>
<organism evidence="1 2">
    <name type="scientific">Rhodopseudomonas palustris</name>
    <dbReference type="NCBI Taxonomy" id="1076"/>
    <lineage>
        <taxon>Bacteria</taxon>
        <taxon>Pseudomonadati</taxon>
        <taxon>Pseudomonadota</taxon>
        <taxon>Alphaproteobacteria</taxon>
        <taxon>Hyphomicrobiales</taxon>
        <taxon>Nitrobacteraceae</taxon>
        <taxon>Rhodopseudomonas</taxon>
    </lineage>
</organism>
<evidence type="ECO:0008006" key="3">
    <source>
        <dbReference type="Google" id="ProtNLM"/>
    </source>
</evidence>
<gene>
    <name evidence="1" type="ORF">HZA66_05690</name>
</gene>
<sequence>MEILKQATSVNAELLTLSGLRSPSEGKLGVVKKGALADLLLVGGDPIADIKRIEDPAKNFVLIMKNGAIYKNAVA</sequence>
<dbReference type="Proteomes" id="UP000782519">
    <property type="component" value="Unassembled WGS sequence"/>
</dbReference>
<dbReference type="GO" id="GO:0016810">
    <property type="term" value="F:hydrolase activity, acting on carbon-nitrogen (but not peptide) bonds"/>
    <property type="evidence" value="ECO:0007669"/>
    <property type="project" value="InterPro"/>
</dbReference>
<dbReference type="SUPFAM" id="SSF51338">
    <property type="entry name" value="Composite domain of metallo-dependent hydrolases"/>
    <property type="match status" value="1"/>
</dbReference>
<dbReference type="EMBL" id="JACRJB010000014">
    <property type="protein sequence ID" value="MBI5128914.1"/>
    <property type="molecule type" value="Genomic_DNA"/>
</dbReference>